<dbReference type="EMBL" id="BMAU01021379">
    <property type="protein sequence ID" value="GFY27406.1"/>
    <property type="molecule type" value="Genomic_DNA"/>
</dbReference>
<name>A0A8X7BD22_TRICX</name>
<accession>A0A8X7BD22</accession>
<sequence length="102" mass="11441">MMTPCKASRTCISESQRYVVVGGGNTKGDNDKRTVTEAVLVGIVSFKTWCHKILRTIKVLRLKVLTYWTGGEAWRLLVQILYSARDRGSKLRGPSPIQLMSL</sequence>
<comment type="caution">
    <text evidence="1">The sequence shown here is derived from an EMBL/GenBank/DDBJ whole genome shotgun (WGS) entry which is preliminary data.</text>
</comment>
<organism evidence="1 2">
    <name type="scientific">Trichonephila clavipes</name>
    <name type="common">Golden silk orbweaver</name>
    <name type="synonym">Nephila clavipes</name>
    <dbReference type="NCBI Taxonomy" id="2585209"/>
    <lineage>
        <taxon>Eukaryota</taxon>
        <taxon>Metazoa</taxon>
        <taxon>Ecdysozoa</taxon>
        <taxon>Arthropoda</taxon>
        <taxon>Chelicerata</taxon>
        <taxon>Arachnida</taxon>
        <taxon>Araneae</taxon>
        <taxon>Araneomorphae</taxon>
        <taxon>Entelegynae</taxon>
        <taxon>Araneoidea</taxon>
        <taxon>Nephilidae</taxon>
        <taxon>Trichonephila</taxon>
    </lineage>
</organism>
<dbReference type="Proteomes" id="UP000887159">
    <property type="component" value="Unassembled WGS sequence"/>
</dbReference>
<keyword evidence="2" id="KW-1185">Reference proteome</keyword>
<protein>
    <submittedName>
        <fullName evidence="1">Uncharacterized protein</fullName>
    </submittedName>
</protein>
<dbReference type="AlphaFoldDB" id="A0A8X7BD22"/>
<evidence type="ECO:0000313" key="2">
    <source>
        <dbReference type="Proteomes" id="UP000887159"/>
    </source>
</evidence>
<evidence type="ECO:0000313" key="1">
    <source>
        <dbReference type="EMBL" id="GFY27406.1"/>
    </source>
</evidence>
<reference evidence="1" key="1">
    <citation type="submission" date="2020-08" db="EMBL/GenBank/DDBJ databases">
        <title>Multicomponent nature underlies the extraordinary mechanical properties of spider dragline silk.</title>
        <authorList>
            <person name="Kono N."/>
            <person name="Nakamura H."/>
            <person name="Mori M."/>
            <person name="Yoshida Y."/>
            <person name="Ohtoshi R."/>
            <person name="Malay A.D."/>
            <person name="Moran D.A.P."/>
            <person name="Tomita M."/>
            <person name="Numata K."/>
            <person name="Arakawa K."/>
        </authorList>
    </citation>
    <scope>NUCLEOTIDE SEQUENCE</scope>
</reference>
<proteinExistence type="predicted"/>
<gene>
    <name evidence="1" type="ORF">TNCV_2070261</name>
</gene>